<reference evidence="6 7" key="1">
    <citation type="journal article" date="2013" name="Genome Announc.">
        <title>Draft Genome Sequence for Desulfovibrio africanus Strain PCS.</title>
        <authorList>
            <person name="Brown S.D."/>
            <person name="Utturkar S.M."/>
            <person name="Arkin A.P."/>
            <person name="Deutschbauer A.M."/>
            <person name="Elias D.A."/>
            <person name="Hazen T.C."/>
            <person name="Chakraborty R."/>
        </authorList>
    </citation>
    <scope>NUCLEOTIDE SEQUENCE [LARGE SCALE GENOMIC DNA]</scope>
    <source>
        <strain evidence="6 7">PCS</strain>
    </source>
</reference>
<dbReference type="Gene3D" id="3.60.15.10">
    <property type="entry name" value="Ribonuclease Z/Hydroxyacylglutathione hydrolase-like"/>
    <property type="match status" value="1"/>
</dbReference>
<dbReference type="SUPFAM" id="SSF56281">
    <property type="entry name" value="Metallo-hydrolase/oxidoreductase"/>
    <property type="match status" value="1"/>
</dbReference>
<dbReference type="PATRIC" id="fig|1262666.3.peg.2427"/>
<evidence type="ECO:0000256" key="2">
    <source>
        <dbReference type="ARBA" id="ARBA00022723"/>
    </source>
</evidence>
<evidence type="ECO:0000313" key="6">
    <source>
        <dbReference type="EMBL" id="EMG36852.1"/>
    </source>
</evidence>
<evidence type="ECO:0000259" key="5">
    <source>
        <dbReference type="SMART" id="SM00849"/>
    </source>
</evidence>
<dbReference type="PANTHER" id="PTHR46233">
    <property type="entry name" value="HYDROXYACYLGLUTATHIONE HYDROLASE GLOC"/>
    <property type="match status" value="1"/>
</dbReference>
<dbReference type="EMBL" id="AOSV01000026">
    <property type="protein sequence ID" value="EMG36852.1"/>
    <property type="molecule type" value="Genomic_DNA"/>
</dbReference>
<dbReference type="SMART" id="SM00849">
    <property type="entry name" value="Lactamase_B"/>
    <property type="match status" value="1"/>
</dbReference>
<keyword evidence="4" id="KW-0862">Zinc</keyword>
<comment type="cofactor">
    <cofactor evidence="1">
        <name>Zn(2+)</name>
        <dbReference type="ChEBI" id="CHEBI:29105"/>
    </cofactor>
</comment>
<evidence type="ECO:0000256" key="3">
    <source>
        <dbReference type="ARBA" id="ARBA00022801"/>
    </source>
</evidence>
<evidence type="ECO:0000313" key="7">
    <source>
        <dbReference type="Proteomes" id="UP000011922"/>
    </source>
</evidence>
<proteinExistence type="predicted"/>
<evidence type="ECO:0000256" key="1">
    <source>
        <dbReference type="ARBA" id="ARBA00001947"/>
    </source>
</evidence>
<keyword evidence="2" id="KW-0479">Metal-binding</keyword>
<dbReference type="InterPro" id="IPR001279">
    <property type="entry name" value="Metallo-B-lactamas"/>
</dbReference>
<dbReference type="PANTHER" id="PTHR46233:SF3">
    <property type="entry name" value="HYDROXYACYLGLUTATHIONE HYDROLASE GLOC"/>
    <property type="match status" value="1"/>
</dbReference>
<sequence>MRVTSFALGPLETNAYVVDNAGRALAIDPGGDPREILDFLRDEKLSLETILATHLHFDHIFGNSALAKATGAPIMASRADEFLLDTPVGGGGFMGFPKVPDFEFTPLEEGPAEFIGLACHVLATPGHTPGSLSFHFPQGRSVFVGDLLFYRSVGRTDFPGGSLEALKLSVRDKIFSLPKETVVYSGHGPETSVGDEELNNPFLSAFAD</sequence>
<gene>
    <name evidence="6" type="ORF">PCS_02387</name>
</gene>
<dbReference type="Pfam" id="PF00753">
    <property type="entry name" value="Lactamase_B"/>
    <property type="match status" value="1"/>
</dbReference>
<dbReference type="InterPro" id="IPR036866">
    <property type="entry name" value="RibonucZ/Hydroxyglut_hydro"/>
</dbReference>
<feature type="domain" description="Metallo-beta-lactamase" evidence="5">
    <location>
        <begin position="12"/>
        <end position="187"/>
    </location>
</feature>
<comment type="caution">
    <text evidence="6">The sequence shown here is derived from an EMBL/GenBank/DDBJ whole genome shotgun (WGS) entry which is preliminary data.</text>
</comment>
<dbReference type="Proteomes" id="UP000011922">
    <property type="component" value="Unassembled WGS sequence"/>
</dbReference>
<dbReference type="AlphaFoldDB" id="M5PR39"/>
<keyword evidence="3 6" id="KW-0378">Hydrolase</keyword>
<dbReference type="OrthoDB" id="9802991at2"/>
<evidence type="ECO:0000256" key="4">
    <source>
        <dbReference type="ARBA" id="ARBA00022833"/>
    </source>
</evidence>
<dbReference type="CDD" id="cd06262">
    <property type="entry name" value="metallo-hydrolase-like_MBL-fold"/>
    <property type="match status" value="1"/>
</dbReference>
<dbReference type="GO" id="GO:0046872">
    <property type="term" value="F:metal ion binding"/>
    <property type="evidence" value="ECO:0007669"/>
    <property type="project" value="UniProtKB-KW"/>
</dbReference>
<organism evidence="6 7">
    <name type="scientific">Desulfocurvibacter africanus PCS</name>
    <dbReference type="NCBI Taxonomy" id="1262666"/>
    <lineage>
        <taxon>Bacteria</taxon>
        <taxon>Pseudomonadati</taxon>
        <taxon>Thermodesulfobacteriota</taxon>
        <taxon>Desulfovibrionia</taxon>
        <taxon>Desulfovibrionales</taxon>
        <taxon>Desulfovibrionaceae</taxon>
        <taxon>Desulfocurvibacter</taxon>
    </lineage>
</organism>
<dbReference type="RefSeq" id="WP_005987464.1">
    <property type="nucleotide sequence ID" value="NZ_AOSV01000026.1"/>
</dbReference>
<dbReference type="InterPro" id="IPR051453">
    <property type="entry name" value="MBL_Glyoxalase_II"/>
</dbReference>
<dbReference type="GO" id="GO:0016787">
    <property type="term" value="F:hydrolase activity"/>
    <property type="evidence" value="ECO:0007669"/>
    <property type="project" value="UniProtKB-KW"/>
</dbReference>
<name>M5PR39_DESAF</name>
<accession>M5PR39</accession>
<protein>
    <submittedName>
        <fullName evidence="6">Zn-dependent hydrolase, glyoxylase</fullName>
    </submittedName>
</protein>